<dbReference type="EC" id="2.3.1.274" evidence="8 10"/>
<keyword evidence="5 10" id="KW-0443">Lipid metabolism</keyword>
<evidence type="ECO:0000256" key="9">
    <source>
        <dbReference type="ARBA" id="ARBA00046608"/>
    </source>
</evidence>
<keyword evidence="7 10" id="KW-1208">Phospholipid metabolism</keyword>
<evidence type="ECO:0000256" key="3">
    <source>
        <dbReference type="ARBA" id="ARBA00022516"/>
    </source>
</evidence>
<sequence>MPIDIVVDAMGSDKAPESEIRGAILAARQYDVRVHLAGPEHIIRPILRQHLRGQHLPVFIVPASEWITMDDKAAQAVRAKRDSSMRVGLKMVREGRAAGFFTAGNTGAAMATAKMVLGMLSGVHRPALVTVLPTSLGTPSLLLDVGANVDCDPDNLVQFAVMGHIYARNVLKVHSPRVGLLSIGEEDSKGNSLTRDTLPLLRSLVGLNFIGNVEGRDLYNGHSDVTVCDGFVGNVALKTSEGIVKLVTVTLRESLKSTVTSQVGALLSRKAFGEFKKRLDYSEYGGAPLLGVRGVCIVGHGSSNEKAIMNGIRVTAEFAQAEVNASIEAALATP</sequence>
<dbReference type="AlphaFoldDB" id="A0AAU7D750"/>
<accession>A0AAU7D750</accession>
<dbReference type="EMBL" id="CP121194">
    <property type="protein sequence ID" value="XBH09767.1"/>
    <property type="molecule type" value="Genomic_DNA"/>
</dbReference>
<dbReference type="PANTHER" id="PTHR30100">
    <property type="entry name" value="FATTY ACID/PHOSPHOLIPID SYNTHESIS PROTEIN PLSX"/>
    <property type="match status" value="1"/>
</dbReference>
<evidence type="ECO:0000256" key="8">
    <source>
        <dbReference type="ARBA" id="ARBA00024069"/>
    </source>
</evidence>
<dbReference type="KEGG" id="epl:P4G45_14935"/>
<keyword evidence="6 10" id="KW-0594">Phospholipid biosynthesis</keyword>
<dbReference type="GO" id="GO:0006633">
    <property type="term" value="P:fatty acid biosynthetic process"/>
    <property type="evidence" value="ECO:0007669"/>
    <property type="project" value="UniProtKB-UniRule"/>
</dbReference>
<comment type="catalytic activity">
    <reaction evidence="1 10">
        <text>a fatty acyl-[ACP] + phosphate = an acyl phosphate + holo-[ACP]</text>
        <dbReference type="Rhea" id="RHEA:42292"/>
        <dbReference type="Rhea" id="RHEA-COMP:9685"/>
        <dbReference type="Rhea" id="RHEA-COMP:14125"/>
        <dbReference type="ChEBI" id="CHEBI:43474"/>
        <dbReference type="ChEBI" id="CHEBI:59918"/>
        <dbReference type="ChEBI" id="CHEBI:64479"/>
        <dbReference type="ChEBI" id="CHEBI:138651"/>
        <dbReference type="EC" id="2.3.1.274"/>
    </reaction>
</comment>
<comment type="subunit">
    <text evidence="9 10">Homodimer. Probably interacts with PlsY.</text>
</comment>
<evidence type="ECO:0000256" key="2">
    <source>
        <dbReference type="ARBA" id="ARBA00022490"/>
    </source>
</evidence>
<organism evidence="12">
    <name type="scientific">Edaphobacter paludis</name>
    <dbReference type="NCBI Taxonomy" id="3035702"/>
    <lineage>
        <taxon>Bacteria</taxon>
        <taxon>Pseudomonadati</taxon>
        <taxon>Acidobacteriota</taxon>
        <taxon>Terriglobia</taxon>
        <taxon>Terriglobales</taxon>
        <taxon>Acidobacteriaceae</taxon>
        <taxon>Edaphobacter</taxon>
    </lineage>
</organism>
<evidence type="ECO:0000256" key="5">
    <source>
        <dbReference type="ARBA" id="ARBA00023098"/>
    </source>
</evidence>
<keyword evidence="4 10" id="KW-0808">Transferase</keyword>
<proteinExistence type="inferred from homology"/>
<dbReference type="RefSeq" id="WP_348267275.1">
    <property type="nucleotide sequence ID" value="NZ_CP121194.1"/>
</dbReference>
<comment type="pathway">
    <text evidence="10">Lipid metabolism; phospholipid metabolism.</text>
</comment>
<name>A0AAU7D750_9BACT</name>
<comment type="similarity">
    <text evidence="10">Belongs to the PlsX family.</text>
</comment>
<evidence type="ECO:0000256" key="7">
    <source>
        <dbReference type="ARBA" id="ARBA00023264"/>
    </source>
</evidence>
<dbReference type="EMBL" id="CP121195">
    <property type="protein sequence ID" value="XBH13152.1"/>
    <property type="molecule type" value="Genomic_DNA"/>
</dbReference>
<dbReference type="InterPro" id="IPR012281">
    <property type="entry name" value="Phospholipid_synth_PlsX-like"/>
</dbReference>
<dbReference type="PIRSF" id="PIRSF002465">
    <property type="entry name" value="Phsphlp_syn_PlsX"/>
    <property type="match status" value="1"/>
</dbReference>
<gene>
    <name evidence="10 12" type="primary">plsX</name>
    <name evidence="11" type="ORF">P4G45_14935</name>
    <name evidence="12" type="ORF">P8936_15890</name>
</gene>
<dbReference type="PANTHER" id="PTHR30100:SF1">
    <property type="entry name" value="PHOSPHATE ACYLTRANSFERASE"/>
    <property type="match status" value="1"/>
</dbReference>
<evidence type="ECO:0000256" key="1">
    <source>
        <dbReference type="ARBA" id="ARBA00001232"/>
    </source>
</evidence>
<evidence type="ECO:0000313" key="12">
    <source>
        <dbReference type="EMBL" id="XBH13152.1"/>
    </source>
</evidence>
<reference evidence="12" key="1">
    <citation type="submission" date="2023-03" db="EMBL/GenBank/DDBJ databases">
        <title>Edaphobacter sp.</title>
        <authorList>
            <person name="Huber K.J."/>
            <person name="Papendorf J."/>
            <person name="Pilke C."/>
            <person name="Bunk B."/>
            <person name="Sproeer C."/>
            <person name="Pester M."/>
        </authorList>
    </citation>
    <scope>NUCLEOTIDE SEQUENCE</scope>
    <source>
        <strain evidence="11">DSM 109919</strain>
        <strain evidence="12">DSM 109920</strain>
    </source>
</reference>
<keyword evidence="3 10" id="KW-0444">Lipid biosynthesis</keyword>
<accession>A0AAU7CXY0</accession>
<dbReference type="Gene3D" id="3.40.718.10">
    <property type="entry name" value="Isopropylmalate Dehydrogenase"/>
    <property type="match status" value="1"/>
</dbReference>
<evidence type="ECO:0000256" key="6">
    <source>
        <dbReference type="ARBA" id="ARBA00023209"/>
    </source>
</evidence>
<comment type="subcellular location">
    <subcellularLocation>
        <location evidence="10">Cytoplasm</location>
    </subcellularLocation>
    <text evidence="10">Associated with the membrane possibly through PlsY.</text>
</comment>
<evidence type="ECO:0000313" key="11">
    <source>
        <dbReference type="EMBL" id="XBH09767.1"/>
    </source>
</evidence>
<keyword evidence="12" id="KW-0012">Acyltransferase</keyword>
<protein>
    <recommendedName>
        <fullName evidence="8 10">Phosphate acyltransferase</fullName>
        <ecNumber evidence="8 10">2.3.1.274</ecNumber>
    </recommendedName>
    <alternativeName>
        <fullName evidence="10">Acyl-ACP phosphotransacylase</fullName>
    </alternativeName>
    <alternativeName>
        <fullName evidence="10">Acyl-[acyl-carrier-protein]--phosphate acyltransferase</fullName>
    </alternativeName>
    <alternativeName>
        <fullName evidence="10">Phosphate-acyl-ACP acyltransferase</fullName>
    </alternativeName>
</protein>
<dbReference type="Pfam" id="PF02504">
    <property type="entry name" value="FA_synthesis"/>
    <property type="match status" value="1"/>
</dbReference>
<dbReference type="GO" id="GO:0005737">
    <property type="term" value="C:cytoplasm"/>
    <property type="evidence" value="ECO:0007669"/>
    <property type="project" value="UniProtKB-SubCell"/>
</dbReference>
<dbReference type="InterPro" id="IPR003664">
    <property type="entry name" value="FA_synthesis"/>
</dbReference>
<dbReference type="NCBIfam" id="TIGR00182">
    <property type="entry name" value="plsX"/>
    <property type="match status" value="1"/>
</dbReference>
<dbReference type="HAMAP" id="MF_00019">
    <property type="entry name" value="PlsX"/>
    <property type="match status" value="1"/>
</dbReference>
<dbReference type="GO" id="GO:0008654">
    <property type="term" value="P:phospholipid biosynthetic process"/>
    <property type="evidence" value="ECO:0007669"/>
    <property type="project" value="UniProtKB-KW"/>
</dbReference>
<dbReference type="GO" id="GO:0043811">
    <property type="term" value="F:phosphate:acyl-[acyl carrier protein] acyltransferase activity"/>
    <property type="evidence" value="ECO:0007669"/>
    <property type="project" value="UniProtKB-UniRule"/>
</dbReference>
<keyword evidence="2 10" id="KW-0963">Cytoplasm</keyword>
<evidence type="ECO:0000256" key="4">
    <source>
        <dbReference type="ARBA" id="ARBA00022679"/>
    </source>
</evidence>
<comment type="function">
    <text evidence="10">Catalyzes the reversible formation of acyl-phosphate (acyl-PO(4)) from acyl-[acyl-carrier-protein] (acyl-ACP). This enzyme utilizes acyl-ACP as fatty acyl donor, but not acyl-CoA.</text>
</comment>
<evidence type="ECO:0000256" key="10">
    <source>
        <dbReference type="HAMAP-Rule" id="MF_00019"/>
    </source>
</evidence>
<dbReference type="SUPFAM" id="SSF53659">
    <property type="entry name" value="Isocitrate/Isopropylmalate dehydrogenase-like"/>
    <property type="match status" value="1"/>
</dbReference>